<gene>
    <name evidence="1" type="ORF">J2Z83_000556</name>
</gene>
<protein>
    <submittedName>
        <fullName evidence="1">Uncharacterized protein</fullName>
    </submittedName>
</protein>
<reference evidence="1 2" key="1">
    <citation type="submission" date="2021-03" db="EMBL/GenBank/DDBJ databases">
        <title>Genomic Encyclopedia of Type Strains, Phase IV (KMG-IV): sequencing the most valuable type-strain genomes for metagenomic binning, comparative biology and taxonomic classification.</title>
        <authorList>
            <person name="Goeker M."/>
        </authorList>
    </citation>
    <scope>NUCLEOTIDE SEQUENCE [LARGE SCALE GENOMIC DNA]</scope>
    <source>
        <strain evidence="1 2">DSM 25609</strain>
    </source>
</reference>
<sequence length="29" mass="3282">MTTSLPLQDTPSLKPVTPRVLSIRDWLIC</sequence>
<accession>A0ABS4IC03</accession>
<evidence type="ECO:0000313" key="1">
    <source>
        <dbReference type="EMBL" id="MBP1968464.1"/>
    </source>
</evidence>
<organism evidence="1 2">
    <name type="scientific">Virgibacillus natechei</name>
    <dbReference type="NCBI Taxonomy" id="1216297"/>
    <lineage>
        <taxon>Bacteria</taxon>
        <taxon>Bacillati</taxon>
        <taxon>Bacillota</taxon>
        <taxon>Bacilli</taxon>
        <taxon>Bacillales</taxon>
        <taxon>Bacillaceae</taxon>
        <taxon>Virgibacillus</taxon>
    </lineage>
</organism>
<keyword evidence="2" id="KW-1185">Reference proteome</keyword>
<name>A0ABS4IC03_9BACI</name>
<dbReference type="EMBL" id="JAGGKX010000002">
    <property type="protein sequence ID" value="MBP1968464.1"/>
    <property type="molecule type" value="Genomic_DNA"/>
</dbReference>
<proteinExistence type="predicted"/>
<evidence type="ECO:0000313" key="2">
    <source>
        <dbReference type="Proteomes" id="UP001519345"/>
    </source>
</evidence>
<dbReference type="Proteomes" id="UP001519345">
    <property type="component" value="Unassembled WGS sequence"/>
</dbReference>
<comment type="caution">
    <text evidence="1">The sequence shown here is derived from an EMBL/GenBank/DDBJ whole genome shotgun (WGS) entry which is preliminary data.</text>
</comment>